<feature type="region of interest" description="Disordered" evidence="2">
    <location>
        <begin position="188"/>
        <end position="207"/>
    </location>
</feature>
<dbReference type="AlphaFoldDB" id="A0A8T1IMS4"/>
<dbReference type="Gene3D" id="1.25.40.10">
    <property type="entry name" value="Tetratricopeptide repeat domain"/>
    <property type="match status" value="1"/>
</dbReference>
<dbReference type="GO" id="GO:0060271">
    <property type="term" value="P:cilium assembly"/>
    <property type="evidence" value="ECO:0007669"/>
    <property type="project" value="TreeGrafter"/>
</dbReference>
<feature type="coiled-coil region" evidence="1">
    <location>
        <begin position="266"/>
        <end position="454"/>
    </location>
</feature>
<evidence type="ECO:0000256" key="1">
    <source>
        <dbReference type="SAM" id="Coils"/>
    </source>
</evidence>
<feature type="compositionally biased region" description="Polar residues" evidence="2">
    <location>
        <begin position="72"/>
        <end position="85"/>
    </location>
</feature>
<dbReference type="InterPro" id="IPR026205">
    <property type="entry name" value="PIBF1"/>
</dbReference>
<dbReference type="SMART" id="SM00028">
    <property type="entry name" value="TPR"/>
    <property type="match status" value="4"/>
</dbReference>
<keyword evidence="1" id="KW-0175">Coiled coil</keyword>
<dbReference type="SUPFAM" id="SSF48452">
    <property type="entry name" value="TPR-like"/>
    <property type="match status" value="1"/>
</dbReference>
<dbReference type="PANTHER" id="PTHR18950">
    <property type="entry name" value="PROGESTERONE-INDUCED BLOCKING FACTOR 1"/>
    <property type="match status" value="1"/>
</dbReference>
<gene>
    <name evidence="3" type="ORF">PC129_g3951</name>
</gene>
<reference evidence="3" key="1">
    <citation type="submission" date="2018-05" db="EMBL/GenBank/DDBJ databases">
        <title>Effector identification in a new, highly contiguous assembly of the strawberry crown rot pathogen Phytophthora cactorum.</title>
        <authorList>
            <person name="Armitage A.D."/>
            <person name="Nellist C.F."/>
            <person name="Bates H."/>
            <person name="Vickerstaff R.J."/>
            <person name="Harrison R.J."/>
        </authorList>
    </citation>
    <scope>NUCLEOTIDE SEQUENCE</scope>
    <source>
        <strain evidence="3">P421</strain>
    </source>
</reference>
<dbReference type="InterPro" id="IPR011990">
    <property type="entry name" value="TPR-like_helical_dom_sf"/>
</dbReference>
<feature type="coiled-coil region" evidence="1">
    <location>
        <begin position="553"/>
        <end position="619"/>
    </location>
</feature>
<evidence type="ECO:0000313" key="4">
    <source>
        <dbReference type="Proteomes" id="UP000760860"/>
    </source>
</evidence>
<sequence>MTDEDRRFRRLAAQLGVSRHVLGPDDAAEATDGVEATAQRSEHEAADEEIDIEGPNDEDEDEEEDVGELSLTLPSDSASEGLSSDLSLPHSFGHYDQLPTSRGISHFDDHLAALSPGQLPSGRTNRLQQTPQRVVAMGANSSTSAGGSEAVMKKFYEIQVGKIRGQLALSVQAQRELEKTLQQERAAWQEKEADMEHRSSEERGRLEKGLKQAQTDLQAAQTRLRMEKTHFASLQISDALAEQLSRQNEEDLSIRECVQLSIHSKVRKLETELERCRQEVETLQKSSSVDKAAAAGASDEIAQVQRVAEAKERRLQHELELSEATRQELENQIKALVDQVDGMKEEQQRNEEIYSDQRGVQKESERLKRDLQVLQRAHDDLKSRFDEVSAGSSDLHQKIALLTADKTFLQDAKTQLEEQVAKMRVSQQEMQDKVNSLQEKNDGNLSQNVQLQNETRLHFEKKFDDEMAKFMELSKREIERIRNDGQVVYERENRLLKEARDDALKHAEVLQARLDSVQSALDEKVLEATRMESTHTTALAAARNELKMRHFEISQLKLTLEEKARDARNARLEVDMLTQKVEAHKEEFARLETTSTTHITHLEAALDVERNKLKEYELLEIDLDGAVVQTGEIAAGGEGNQVDGSAPSSLKFQEVMTTFGAIPTTTKRRFQQSVLLAQKVVKSQREAIALEQKLNEVTSDRSRLQQQIAELKAKLANLHQPQSYLIDKLTRREQELQARGSDDALKADFKRWLKKEVVLLAFMVAAGAAGVHFYQNREWAPVKQVERLVKQAEQSVKEGDPKQALKYCLHAYDVIKDTNPHDRHLFELAFSIAAQYESLGRGTPATNYYLDALEHNSRVNVASRERNRVVTLDRIAQSYENRGHVKTAERYFKQAISAYDQSRGRRELSKASRIEAMDLAALDREIPGVLFNYSQLLMANKRWSEAGNALQRALTLARMSSLSDEYVEYIEGAMASVKSAMAAEKAEAKQKQELK</sequence>
<dbReference type="VEuPathDB" id="FungiDB:PC110_g3143"/>
<evidence type="ECO:0008006" key="5">
    <source>
        <dbReference type="Google" id="ProtNLM"/>
    </source>
</evidence>
<dbReference type="PANTHER" id="PTHR18950:SF0">
    <property type="entry name" value="PROGESTERONE IMMUNOMODULATORY BINDING FACTOR 1"/>
    <property type="match status" value="1"/>
</dbReference>
<organism evidence="3 4">
    <name type="scientific">Phytophthora cactorum</name>
    <dbReference type="NCBI Taxonomy" id="29920"/>
    <lineage>
        <taxon>Eukaryota</taxon>
        <taxon>Sar</taxon>
        <taxon>Stramenopiles</taxon>
        <taxon>Oomycota</taxon>
        <taxon>Peronosporomycetes</taxon>
        <taxon>Peronosporales</taxon>
        <taxon>Peronosporaceae</taxon>
        <taxon>Phytophthora</taxon>
    </lineage>
</organism>
<comment type="caution">
    <text evidence="3">The sequence shown here is derived from an EMBL/GenBank/DDBJ whole genome shotgun (WGS) entry which is preliminary data.</text>
</comment>
<dbReference type="GO" id="GO:0005815">
    <property type="term" value="C:microtubule organizing center"/>
    <property type="evidence" value="ECO:0007669"/>
    <property type="project" value="TreeGrafter"/>
</dbReference>
<feature type="region of interest" description="Disordered" evidence="2">
    <location>
        <begin position="18"/>
        <end position="85"/>
    </location>
</feature>
<dbReference type="InterPro" id="IPR019734">
    <property type="entry name" value="TPR_rpt"/>
</dbReference>
<protein>
    <recommendedName>
        <fullName evidence="5">Tetratricopeptide repeat</fullName>
    </recommendedName>
</protein>
<evidence type="ECO:0000313" key="3">
    <source>
        <dbReference type="EMBL" id="KAG3225423.1"/>
    </source>
</evidence>
<dbReference type="EMBL" id="RCMV01000084">
    <property type="protein sequence ID" value="KAG3225423.1"/>
    <property type="molecule type" value="Genomic_DNA"/>
</dbReference>
<dbReference type="Proteomes" id="UP000760860">
    <property type="component" value="Unassembled WGS sequence"/>
</dbReference>
<feature type="coiled-coil region" evidence="1">
    <location>
        <begin position="680"/>
        <end position="714"/>
    </location>
</feature>
<evidence type="ECO:0000256" key="2">
    <source>
        <dbReference type="SAM" id="MobiDB-lite"/>
    </source>
</evidence>
<accession>A0A8T1IMS4</accession>
<proteinExistence type="predicted"/>
<name>A0A8T1IMS4_9STRA</name>
<feature type="compositionally biased region" description="Acidic residues" evidence="2">
    <location>
        <begin position="45"/>
        <end position="67"/>
    </location>
</feature>